<feature type="binding site" evidence="18">
    <location>
        <position position="165"/>
    </location>
    <ligand>
        <name>K(+)</name>
        <dbReference type="ChEBI" id="CHEBI:29103"/>
    </ligand>
</feature>
<dbReference type="GO" id="GO:0046496">
    <property type="term" value="P:nicotinamide nucleotide metabolic process"/>
    <property type="evidence" value="ECO:0007669"/>
    <property type="project" value="UniProtKB-UniRule"/>
</dbReference>
<comment type="similarity">
    <text evidence="17">Belongs to the NnrD/CARKD family.</text>
</comment>
<dbReference type="GO" id="GO:0052856">
    <property type="term" value="F:NAD(P)HX epimerase activity"/>
    <property type="evidence" value="ECO:0007669"/>
    <property type="project" value="UniProtKB-UniRule"/>
</dbReference>
<feature type="binding site" evidence="17">
    <location>
        <begin position="418"/>
        <end position="422"/>
    </location>
    <ligand>
        <name>AMP</name>
        <dbReference type="ChEBI" id="CHEBI:456215"/>
    </ligand>
</feature>
<keyword evidence="13" id="KW-0511">Multifunctional enzyme</keyword>
<protein>
    <recommendedName>
        <fullName evidence="19">Bifunctional NAD(P)H-hydrate repair enzyme</fullName>
    </recommendedName>
    <alternativeName>
        <fullName evidence="19">Nicotinamide nucleotide repair protein</fullName>
    </alternativeName>
    <domain>
        <recommendedName>
            <fullName evidence="19">ADP-dependent (S)-NAD(P)H-hydrate dehydratase</fullName>
            <ecNumber evidence="19">4.2.1.136</ecNumber>
        </recommendedName>
        <alternativeName>
            <fullName evidence="19">ADP-dependent NAD(P)HX dehydratase</fullName>
        </alternativeName>
    </domain>
    <domain>
        <recommendedName>
            <fullName evidence="19">NAD(P)H-hydrate epimerase</fullName>
            <ecNumber evidence="19">5.1.99.6</ecNumber>
        </recommendedName>
    </domain>
</protein>
<evidence type="ECO:0000256" key="19">
    <source>
        <dbReference type="PIRNR" id="PIRNR017184"/>
    </source>
</evidence>
<dbReference type="PROSITE" id="PS51383">
    <property type="entry name" value="YJEF_C_3"/>
    <property type="match status" value="1"/>
</dbReference>
<dbReference type="GO" id="GO:0005524">
    <property type="term" value="F:ATP binding"/>
    <property type="evidence" value="ECO:0007669"/>
    <property type="project" value="UniProtKB-UniRule"/>
</dbReference>
<dbReference type="InterPro" id="IPR030677">
    <property type="entry name" value="Nnr"/>
</dbReference>
<sequence length="509" mass="53908">MKLFCRDEMQRLEQAAAQAGTSLGEMMERAGTALADEVEKRCRPLRGRRVAVLCGKGNNGGDGFVCARVLQERGASCQVVLAQGEPATDLSKDAFYKLRRLPREAPCFSLPGDWERVRRLVGEAEVLVDCVFGFSFRGELSGDVKALLELANSQDCLRVAADLPSGAHCDTGRVSQGAFRAHATVTFTGKKPAHCSYPAKEYCGDTVVAWVGVPAALREEASTRIFQLDKSCPGLWLRQPDPQCNKGSQGKLLLVCGSYGMAGACVMAAQGALRAGVGLVQIALDKKLYPLVAQAVPQAVYLLLDLDQGRAAWEPKLLSALHGCDACVMGCGLGSLSETLCPTVLEHCEKPLVLDADALNYCARHPEALRQLTCPAVLTPHPGEMARLCDDAVPEIQSDRLGAAQMKARETGAVVVLKGAATVIAGPDGRCALNPTGNPGMAKGGSGDVLAGVIGALLAQGVTPFRAGALGAFLHGWAGDLCARDLSQRAMLPTDLVGYLPRVFRELEL</sequence>
<comment type="function">
    <text evidence="18">Catalyzes the epimerization of the S- and R-forms of NAD(P)HX, a damaged form of NAD(P)H that is a result of enzymatic or heat-dependent hydration. This is a prerequisite for the S-specific NAD(P)H-hydrate dehydratase to allow the repair of both epimers of NAD(P)HX.</text>
</comment>
<dbReference type="EMBL" id="DXDU01000144">
    <property type="protein sequence ID" value="HIY27289.1"/>
    <property type="molecule type" value="Genomic_DNA"/>
</dbReference>
<dbReference type="HAMAP" id="MF_01966">
    <property type="entry name" value="NADHX_epimerase"/>
    <property type="match status" value="1"/>
</dbReference>
<evidence type="ECO:0000256" key="12">
    <source>
        <dbReference type="ARBA" id="ARBA00023239"/>
    </source>
</evidence>
<dbReference type="InterPro" id="IPR017953">
    <property type="entry name" value="Carbohydrate_kinase_pred_CS"/>
</dbReference>
<comment type="caution">
    <text evidence="18">Lacks conserved residue(s) required for the propagation of feature annotation.</text>
</comment>
<dbReference type="InterPro" id="IPR000631">
    <property type="entry name" value="CARKD"/>
</dbReference>
<evidence type="ECO:0000313" key="23">
    <source>
        <dbReference type="Proteomes" id="UP000823915"/>
    </source>
</evidence>
<evidence type="ECO:0000259" key="21">
    <source>
        <dbReference type="PROSITE" id="PS51385"/>
    </source>
</evidence>
<evidence type="ECO:0000313" key="22">
    <source>
        <dbReference type="EMBL" id="HIY27289.1"/>
    </source>
</evidence>
<keyword evidence="6 17" id="KW-0547">Nucleotide-binding</keyword>
<dbReference type="EC" id="4.2.1.136" evidence="19"/>
<comment type="cofactor">
    <cofactor evidence="17">
        <name>Mg(2+)</name>
        <dbReference type="ChEBI" id="CHEBI:18420"/>
    </cofactor>
</comment>
<evidence type="ECO:0000256" key="4">
    <source>
        <dbReference type="ARBA" id="ARBA00009524"/>
    </source>
</evidence>
<organism evidence="22 23">
    <name type="scientific">Candidatus Acutalibacter pullistercoris</name>
    <dbReference type="NCBI Taxonomy" id="2838418"/>
    <lineage>
        <taxon>Bacteria</taxon>
        <taxon>Bacillati</taxon>
        <taxon>Bacillota</taxon>
        <taxon>Clostridia</taxon>
        <taxon>Eubacteriales</taxon>
        <taxon>Acutalibacteraceae</taxon>
        <taxon>Acutalibacter</taxon>
    </lineage>
</organism>
<feature type="binding site" evidence="18">
    <location>
        <position position="162"/>
    </location>
    <ligand>
        <name>(6S)-NADPHX</name>
        <dbReference type="ChEBI" id="CHEBI:64076"/>
    </ligand>
</feature>
<dbReference type="Gene3D" id="3.40.1190.20">
    <property type="match status" value="1"/>
</dbReference>
<keyword evidence="11 18" id="KW-0413">Isomerase</keyword>
<comment type="catalytic activity">
    <reaction evidence="15 17 19">
        <text>(6S)-NADHX + ADP = AMP + phosphate + NADH + H(+)</text>
        <dbReference type="Rhea" id="RHEA:32223"/>
        <dbReference type="ChEBI" id="CHEBI:15378"/>
        <dbReference type="ChEBI" id="CHEBI:43474"/>
        <dbReference type="ChEBI" id="CHEBI:57945"/>
        <dbReference type="ChEBI" id="CHEBI:64074"/>
        <dbReference type="ChEBI" id="CHEBI:456215"/>
        <dbReference type="ChEBI" id="CHEBI:456216"/>
        <dbReference type="EC" id="4.2.1.136"/>
    </reaction>
</comment>
<keyword evidence="12 17" id="KW-0456">Lyase</keyword>
<evidence type="ECO:0000256" key="6">
    <source>
        <dbReference type="ARBA" id="ARBA00022741"/>
    </source>
</evidence>
<dbReference type="GO" id="GO:0046872">
    <property type="term" value="F:metal ion binding"/>
    <property type="evidence" value="ECO:0007669"/>
    <property type="project" value="UniProtKB-UniRule"/>
</dbReference>
<feature type="binding site" evidence="17">
    <location>
        <position position="264"/>
    </location>
    <ligand>
        <name>(6S)-NADPHX</name>
        <dbReference type="ChEBI" id="CHEBI:64076"/>
    </ligand>
</feature>
<feature type="binding site" evidence="18">
    <location>
        <position position="129"/>
    </location>
    <ligand>
        <name>K(+)</name>
        <dbReference type="ChEBI" id="CHEBI:29103"/>
    </ligand>
</feature>
<dbReference type="AlphaFoldDB" id="A0A9D1YEZ4"/>
<feature type="domain" description="YjeF N-terminal" evidence="21">
    <location>
        <begin position="9"/>
        <end position="219"/>
    </location>
</feature>
<evidence type="ECO:0000256" key="5">
    <source>
        <dbReference type="ARBA" id="ARBA00022723"/>
    </source>
</evidence>
<dbReference type="InterPro" id="IPR036652">
    <property type="entry name" value="YjeF_N_dom_sf"/>
</dbReference>
<comment type="catalytic activity">
    <reaction evidence="2 18 19">
        <text>(6R)-NADPHX = (6S)-NADPHX</text>
        <dbReference type="Rhea" id="RHEA:32227"/>
        <dbReference type="ChEBI" id="CHEBI:64076"/>
        <dbReference type="ChEBI" id="CHEBI:64077"/>
        <dbReference type="EC" id="5.1.99.6"/>
    </reaction>
</comment>
<dbReference type="PROSITE" id="PS01050">
    <property type="entry name" value="YJEF_C_2"/>
    <property type="match status" value="1"/>
</dbReference>
<dbReference type="Pfam" id="PF01256">
    <property type="entry name" value="Carb_kinase"/>
    <property type="match status" value="1"/>
</dbReference>
<dbReference type="GO" id="GO:0052855">
    <property type="term" value="F:ADP-dependent NAD(P)H-hydrate dehydratase activity"/>
    <property type="evidence" value="ECO:0007669"/>
    <property type="project" value="UniProtKB-UniRule"/>
</dbReference>
<feature type="binding site" evidence="17">
    <location>
        <position position="381"/>
    </location>
    <ligand>
        <name>(6S)-NADPHX</name>
        <dbReference type="ChEBI" id="CHEBI:64076"/>
    </ligand>
</feature>
<dbReference type="SUPFAM" id="SSF53613">
    <property type="entry name" value="Ribokinase-like"/>
    <property type="match status" value="1"/>
</dbReference>
<dbReference type="NCBIfam" id="TIGR00196">
    <property type="entry name" value="yjeF_cterm"/>
    <property type="match status" value="1"/>
</dbReference>
<keyword evidence="8 17" id="KW-0521">NADP</keyword>
<evidence type="ECO:0000259" key="20">
    <source>
        <dbReference type="PROSITE" id="PS51383"/>
    </source>
</evidence>
<keyword evidence="10 17" id="KW-0520">NAD</keyword>
<dbReference type="PANTHER" id="PTHR12592">
    <property type="entry name" value="ATP-DEPENDENT (S)-NAD(P)H-HYDRATE DEHYDRATASE FAMILY MEMBER"/>
    <property type="match status" value="1"/>
</dbReference>
<feature type="binding site" evidence="18">
    <location>
        <position position="59"/>
    </location>
    <ligand>
        <name>K(+)</name>
        <dbReference type="ChEBI" id="CHEBI:29103"/>
    </ligand>
</feature>
<comment type="subunit">
    <text evidence="17">Homotetramer.</text>
</comment>
<dbReference type="EC" id="5.1.99.6" evidence="19"/>
<comment type="catalytic activity">
    <reaction evidence="16 17 19">
        <text>(6S)-NADPHX + ADP = AMP + phosphate + NADPH + H(+)</text>
        <dbReference type="Rhea" id="RHEA:32235"/>
        <dbReference type="ChEBI" id="CHEBI:15378"/>
        <dbReference type="ChEBI" id="CHEBI:43474"/>
        <dbReference type="ChEBI" id="CHEBI:57783"/>
        <dbReference type="ChEBI" id="CHEBI:64076"/>
        <dbReference type="ChEBI" id="CHEBI:456215"/>
        <dbReference type="ChEBI" id="CHEBI:456216"/>
        <dbReference type="EC" id="4.2.1.136"/>
    </reaction>
</comment>
<reference evidence="22" key="2">
    <citation type="submission" date="2021-04" db="EMBL/GenBank/DDBJ databases">
        <authorList>
            <person name="Gilroy R."/>
        </authorList>
    </citation>
    <scope>NUCLEOTIDE SEQUENCE</scope>
    <source>
        <strain evidence="22">1282</strain>
    </source>
</reference>
<proteinExistence type="inferred from homology"/>
<dbReference type="HAMAP" id="MF_01965">
    <property type="entry name" value="NADHX_dehydratase"/>
    <property type="match status" value="1"/>
</dbReference>
<comment type="caution">
    <text evidence="22">The sequence shown here is derived from an EMBL/GenBank/DDBJ whole genome shotgun (WGS) entry which is preliminary data.</text>
</comment>
<name>A0A9D1YEZ4_9FIRM</name>
<comment type="similarity">
    <text evidence="18">Belongs to the NnrE/AIBP family.</text>
</comment>
<evidence type="ECO:0000256" key="17">
    <source>
        <dbReference type="HAMAP-Rule" id="MF_01965"/>
    </source>
</evidence>
<evidence type="ECO:0000256" key="14">
    <source>
        <dbReference type="ARBA" id="ARBA00025153"/>
    </source>
</evidence>
<keyword evidence="7 17" id="KW-0067">ATP-binding</keyword>
<comment type="function">
    <text evidence="17">Catalyzes the dehydration of the S-form of NAD(P)HX at the expense of ADP, which is converted to AMP. Together with NAD(P)HX epimerase, which catalyzes the epimerization of the S- and R-forms, the enzyme allows the repair of both epimers of NAD(P)HX, a damaged form of NAD(P)H that is a result of enzymatic or heat-dependent hydration.</text>
</comment>
<evidence type="ECO:0000256" key="10">
    <source>
        <dbReference type="ARBA" id="ARBA00023027"/>
    </source>
</evidence>
<dbReference type="GO" id="GO:0110051">
    <property type="term" value="P:metabolite repair"/>
    <property type="evidence" value="ECO:0007669"/>
    <property type="project" value="TreeGrafter"/>
</dbReference>
<evidence type="ECO:0000256" key="3">
    <source>
        <dbReference type="ARBA" id="ARBA00006001"/>
    </source>
</evidence>
<evidence type="ECO:0000256" key="1">
    <source>
        <dbReference type="ARBA" id="ARBA00000013"/>
    </source>
</evidence>
<comment type="similarity">
    <text evidence="3 19">In the N-terminal section; belongs to the NnrE/AIBP family.</text>
</comment>
<feature type="binding site" evidence="17">
    <location>
        <position position="447"/>
    </location>
    <ligand>
        <name>AMP</name>
        <dbReference type="ChEBI" id="CHEBI:456215"/>
    </ligand>
</feature>
<dbReference type="CDD" id="cd01171">
    <property type="entry name" value="YXKO-related"/>
    <property type="match status" value="1"/>
</dbReference>
<comment type="similarity">
    <text evidence="4 19">In the C-terminal section; belongs to the NnrD/CARKD family.</text>
</comment>
<evidence type="ECO:0000256" key="9">
    <source>
        <dbReference type="ARBA" id="ARBA00022958"/>
    </source>
</evidence>
<comment type="cofactor">
    <cofactor evidence="18 19">
        <name>K(+)</name>
        <dbReference type="ChEBI" id="CHEBI:29103"/>
    </cofactor>
    <text evidence="18 19">Binds 1 potassium ion per subunit.</text>
</comment>
<evidence type="ECO:0000256" key="2">
    <source>
        <dbReference type="ARBA" id="ARBA00000909"/>
    </source>
</evidence>
<dbReference type="PANTHER" id="PTHR12592:SF0">
    <property type="entry name" value="ATP-DEPENDENT (S)-NAD(P)H-HYDRATE DEHYDRATASE"/>
    <property type="match status" value="1"/>
</dbReference>
<dbReference type="InterPro" id="IPR004443">
    <property type="entry name" value="YjeF_N_dom"/>
</dbReference>
<dbReference type="PROSITE" id="PS51385">
    <property type="entry name" value="YJEF_N"/>
    <property type="match status" value="1"/>
</dbReference>
<evidence type="ECO:0000256" key="16">
    <source>
        <dbReference type="ARBA" id="ARBA00049209"/>
    </source>
</evidence>
<dbReference type="NCBIfam" id="TIGR00197">
    <property type="entry name" value="yjeF_nterm"/>
    <property type="match status" value="1"/>
</dbReference>
<gene>
    <name evidence="17" type="primary">nnrD</name>
    <name evidence="18" type="synonym">nnrE</name>
    <name evidence="22" type="ORF">H9838_08980</name>
</gene>
<keyword evidence="5 18" id="KW-0479">Metal-binding</keyword>
<evidence type="ECO:0000256" key="7">
    <source>
        <dbReference type="ARBA" id="ARBA00022840"/>
    </source>
</evidence>
<dbReference type="PIRSF" id="PIRSF017184">
    <property type="entry name" value="Nnr"/>
    <property type="match status" value="1"/>
</dbReference>
<keyword evidence="9 18" id="KW-0630">Potassium</keyword>
<feature type="binding site" evidence="17">
    <location>
        <position position="448"/>
    </location>
    <ligand>
        <name>(6S)-NADPHX</name>
        <dbReference type="ChEBI" id="CHEBI:64076"/>
    </ligand>
</feature>
<dbReference type="InterPro" id="IPR029056">
    <property type="entry name" value="Ribokinase-like"/>
</dbReference>
<evidence type="ECO:0000256" key="8">
    <source>
        <dbReference type="ARBA" id="ARBA00022857"/>
    </source>
</evidence>
<evidence type="ECO:0000256" key="13">
    <source>
        <dbReference type="ARBA" id="ARBA00023268"/>
    </source>
</evidence>
<comment type="function">
    <text evidence="14 19">Bifunctional enzyme that catalyzes the epimerization of the S- and R-forms of NAD(P)HX and the dehydration of the S-form of NAD(P)HX at the expense of ADP, which is converted to AMP. This allows the repair of both epimers of NAD(P)HX, a damaged form of NAD(P)H that is a result of enzymatic or heat-dependent hydration.</text>
</comment>
<dbReference type="Pfam" id="PF03853">
    <property type="entry name" value="YjeF_N"/>
    <property type="match status" value="1"/>
</dbReference>
<evidence type="ECO:0000256" key="11">
    <source>
        <dbReference type="ARBA" id="ARBA00023235"/>
    </source>
</evidence>
<comment type="catalytic activity">
    <reaction evidence="1 18 19">
        <text>(6R)-NADHX = (6S)-NADHX</text>
        <dbReference type="Rhea" id="RHEA:32215"/>
        <dbReference type="ChEBI" id="CHEBI:64074"/>
        <dbReference type="ChEBI" id="CHEBI:64075"/>
        <dbReference type="EC" id="5.1.99.6"/>
    </reaction>
</comment>
<feature type="binding site" evidence="18">
    <location>
        <begin position="133"/>
        <end position="139"/>
    </location>
    <ligand>
        <name>(6S)-NADPHX</name>
        <dbReference type="ChEBI" id="CHEBI:64076"/>
    </ligand>
</feature>
<evidence type="ECO:0000256" key="18">
    <source>
        <dbReference type="HAMAP-Rule" id="MF_01966"/>
    </source>
</evidence>
<feature type="domain" description="YjeF C-terminal" evidence="20">
    <location>
        <begin position="228"/>
        <end position="507"/>
    </location>
</feature>
<evidence type="ECO:0000256" key="15">
    <source>
        <dbReference type="ARBA" id="ARBA00048238"/>
    </source>
</evidence>
<dbReference type="SUPFAM" id="SSF64153">
    <property type="entry name" value="YjeF N-terminal domain-like"/>
    <property type="match status" value="1"/>
</dbReference>
<feature type="binding site" evidence="17">
    <location>
        <position position="332"/>
    </location>
    <ligand>
        <name>(6S)-NADPHX</name>
        <dbReference type="ChEBI" id="CHEBI:64076"/>
    </ligand>
</feature>
<feature type="binding site" evidence="18">
    <location>
        <begin position="58"/>
        <end position="62"/>
    </location>
    <ligand>
        <name>(6S)-NADPHX</name>
        <dbReference type="ChEBI" id="CHEBI:64076"/>
    </ligand>
</feature>
<accession>A0A9D1YEZ4</accession>
<dbReference type="Gene3D" id="3.40.50.10260">
    <property type="entry name" value="YjeF N-terminal domain"/>
    <property type="match status" value="1"/>
</dbReference>
<reference evidence="22" key="1">
    <citation type="journal article" date="2021" name="PeerJ">
        <title>Extensive microbial diversity within the chicken gut microbiome revealed by metagenomics and culture.</title>
        <authorList>
            <person name="Gilroy R."/>
            <person name="Ravi A."/>
            <person name="Getino M."/>
            <person name="Pursley I."/>
            <person name="Horton D.L."/>
            <person name="Alikhan N.F."/>
            <person name="Baker D."/>
            <person name="Gharbi K."/>
            <person name="Hall N."/>
            <person name="Watson M."/>
            <person name="Adriaenssens E.M."/>
            <person name="Foster-Nyarko E."/>
            <person name="Jarju S."/>
            <person name="Secka A."/>
            <person name="Antonio M."/>
            <person name="Oren A."/>
            <person name="Chaudhuri R.R."/>
            <person name="La Ragione R."/>
            <person name="Hildebrand F."/>
            <person name="Pallen M.J."/>
        </authorList>
    </citation>
    <scope>NUCLEOTIDE SEQUENCE</scope>
    <source>
        <strain evidence="22">1282</strain>
    </source>
</reference>
<dbReference type="Proteomes" id="UP000823915">
    <property type="component" value="Unassembled WGS sequence"/>
</dbReference>